<sequence>MKTIHRPLLILLSAIVILTACSTQQQATGSPTAVTDAVTSRNYTFVATSVFPTEDSRFNPRLLLPNASNLYQLTSRYDVRVTSDSVIAYLPFFGRSYTAPMDPTKGGIKFTSTKFDYKKTQRKSNYEIEITPQDNTEVRSLYLTVSPSGFASLRVLSVNKTPISFNGNVEAN</sequence>
<evidence type="ECO:0000256" key="1">
    <source>
        <dbReference type="SAM" id="SignalP"/>
    </source>
</evidence>
<gene>
    <name evidence="2" type="ORF">LQ567_08530</name>
</gene>
<organism evidence="2 3">
    <name type="scientific">Niabella pedocola</name>
    <dbReference type="NCBI Taxonomy" id="1752077"/>
    <lineage>
        <taxon>Bacteria</taxon>
        <taxon>Pseudomonadati</taxon>
        <taxon>Bacteroidota</taxon>
        <taxon>Chitinophagia</taxon>
        <taxon>Chitinophagales</taxon>
        <taxon>Chitinophagaceae</taxon>
        <taxon>Niabella</taxon>
    </lineage>
</organism>
<dbReference type="EMBL" id="JAJNEC010000005">
    <property type="protein sequence ID" value="MCD2422804.1"/>
    <property type="molecule type" value="Genomic_DNA"/>
</dbReference>
<feature type="signal peptide" evidence="1">
    <location>
        <begin position="1"/>
        <end position="27"/>
    </location>
</feature>
<reference evidence="2 3" key="1">
    <citation type="submission" date="2021-11" db="EMBL/GenBank/DDBJ databases">
        <title>Genomic of Niabella pedocola.</title>
        <authorList>
            <person name="Wu T."/>
        </authorList>
    </citation>
    <scope>NUCLEOTIDE SEQUENCE [LARGE SCALE GENOMIC DNA]</scope>
    <source>
        <strain evidence="2 3">JCM 31011</strain>
    </source>
</reference>
<evidence type="ECO:0000313" key="3">
    <source>
        <dbReference type="Proteomes" id="UP001199816"/>
    </source>
</evidence>
<comment type="caution">
    <text evidence="2">The sequence shown here is derived from an EMBL/GenBank/DDBJ whole genome shotgun (WGS) entry which is preliminary data.</text>
</comment>
<dbReference type="InterPro" id="IPR025347">
    <property type="entry name" value="DUF4251"/>
</dbReference>
<name>A0ABS8PNX3_9BACT</name>
<accession>A0ABS8PNX3</accession>
<dbReference type="Proteomes" id="UP001199816">
    <property type="component" value="Unassembled WGS sequence"/>
</dbReference>
<evidence type="ECO:0000313" key="2">
    <source>
        <dbReference type="EMBL" id="MCD2422804.1"/>
    </source>
</evidence>
<dbReference type="Pfam" id="PF14059">
    <property type="entry name" value="DUF4251"/>
    <property type="match status" value="1"/>
</dbReference>
<dbReference type="PROSITE" id="PS51257">
    <property type="entry name" value="PROKAR_LIPOPROTEIN"/>
    <property type="match status" value="1"/>
</dbReference>
<dbReference type="Gene3D" id="2.40.128.410">
    <property type="match status" value="1"/>
</dbReference>
<feature type="chain" id="PRO_5047174170" evidence="1">
    <location>
        <begin position="28"/>
        <end position="172"/>
    </location>
</feature>
<proteinExistence type="predicted"/>
<dbReference type="RefSeq" id="WP_231004081.1">
    <property type="nucleotide sequence ID" value="NZ_JAJNEC010000005.1"/>
</dbReference>
<keyword evidence="3" id="KW-1185">Reference proteome</keyword>
<protein>
    <submittedName>
        <fullName evidence="2">DUF4251 domain-containing protein</fullName>
    </submittedName>
</protein>
<keyword evidence="1" id="KW-0732">Signal</keyword>